<dbReference type="Proteomes" id="UP000008810">
    <property type="component" value="Chromosome 2"/>
</dbReference>
<name>A0A2K2D922_BRADI</name>
<gene>
    <name evidence="1" type="ORF">BRADI_2g17881v3</name>
</gene>
<reference evidence="1" key="2">
    <citation type="submission" date="2017-06" db="EMBL/GenBank/DDBJ databases">
        <title>WGS assembly of Brachypodium distachyon.</title>
        <authorList>
            <consortium name="The International Brachypodium Initiative"/>
            <person name="Lucas S."/>
            <person name="Harmon-Smith M."/>
            <person name="Lail K."/>
            <person name="Tice H."/>
            <person name="Grimwood J."/>
            <person name="Bruce D."/>
            <person name="Barry K."/>
            <person name="Shu S."/>
            <person name="Lindquist E."/>
            <person name="Wang M."/>
            <person name="Pitluck S."/>
            <person name="Vogel J.P."/>
            <person name="Garvin D.F."/>
            <person name="Mockler T.C."/>
            <person name="Schmutz J."/>
            <person name="Rokhsar D."/>
            <person name="Bevan M.W."/>
        </authorList>
    </citation>
    <scope>NUCLEOTIDE SEQUENCE</scope>
    <source>
        <strain evidence="1">Bd21</strain>
    </source>
</reference>
<dbReference type="AlphaFoldDB" id="A0A2K2D922"/>
<dbReference type="EnsemblPlants" id="PNT70784">
    <property type="protein sequence ID" value="PNT70784"/>
    <property type="gene ID" value="BRADI_2g17881v3"/>
</dbReference>
<dbReference type="InParanoid" id="A0A2K2D922"/>
<reference evidence="1 2" key="1">
    <citation type="journal article" date="2010" name="Nature">
        <title>Genome sequencing and analysis of the model grass Brachypodium distachyon.</title>
        <authorList>
            <consortium name="International Brachypodium Initiative"/>
        </authorList>
    </citation>
    <scope>NUCLEOTIDE SEQUENCE [LARGE SCALE GENOMIC DNA]</scope>
    <source>
        <strain evidence="1 2">Bd21</strain>
    </source>
</reference>
<evidence type="ECO:0000313" key="2">
    <source>
        <dbReference type="EnsemblPlants" id="PNT70784"/>
    </source>
</evidence>
<keyword evidence="3" id="KW-1185">Reference proteome</keyword>
<reference evidence="2" key="3">
    <citation type="submission" date="2018-08" db="UniProtKB">
        <authorList>
            <consortium name="EnsemblPlants"/>
        </authorList>
    </citation>
    <scope>IDENTIFICATION</scope>
    <source>
        <strain evidence="2">cv. Bd21</strain>
    </source>
</reference>
<evidence type="ECO:0000313" key="3">
    <source>
        <dbReference type="Proteomes" id="UP000008810"/>
    </source>
</evidence>
<dbReference type="Gramene" id="PNT70784">
    <property type="protein sequence ID" value="PNT70784"/>
    <property type="gene ID" value="BRADI_2g17881v3"/>
</dbReference>
<evidence type="ECO:0000313" key="1">
    <source>
        <dbReference type="EMBL" id="PNT70784.1"/>
    </source>
</evidence>
<proteinExistence type="predicted"/>
<sequence>MWLWKTTSTNEGAVAWCSSSKVKHQYAHADVGRMVFDKMSWGTSSRATYRPSSNNMHILTSLCESSTPAFSCRPAVPSLYWVRKAVRRLGLWWWAAVVGVVRLGHCQRRGPVLGPGDVREGPPSIDACWAGYALAFWGPMCWPCLRR</sequence>
<protein>
    <submittedName>
        <fullName evidence="1 2">Uncharacterized protein</fullName>
    </submittedName>
</protein>
<organism evidence="1">
    <name type="scientific">Brachypodium distachyon</name>
    <name type="common">Purple false brome</name>
    <name type="synonym">Trachynia distachya</name>
    <dbReference type="NCBI Taxonomy" id="15368"/>
    <lineage>
        <taxon>Eukaryota</taxon>
        <taxon>Viridiplantae</taxon>
        <taxon>Streptophyta</taxon>
        <taxon>Embryophyta</taxon>
        <taxon>Tracheophyta</taxon>
        <taxon>Spermatophyta</taxon>
        <taxon>Magnoliopsida</taxon>
        <taxon>Liliopsida</taxon>
        <taxon>Poales</taxon>
        <taxon>Poaceae</taxon>
        <taxon>BOP clade</taxon>
        <taxon>Pooideae</taxon>
        <taxon>Stipodae</taxon>
        <taxon>Brachypodieae</taxon>
        <taxon>Brachypodium</taxon>
    </lineage>
</organism>
<dbReference type="EMBL" id="CM000881">
    <property type="protein sequence ID" value="PNT70784.1"/>
    <property type="molecule type" value="Genomic_DNA"/>
</dbReference>
<accession>A0A2K2D922</accession>